<comment type="subcellular location">
    <subcellularLocation>
        <location evidence="7">Cytoplasm</location>
    </subcellularLocation>
</comment>
<feature type="binding site" evidence="7 8">
    <location>
        <position position="104"/>
    </location>
    <ligand>
        <name>S-adenosyl-L-methionine</name>
        <dbReference type="ChEBI" id="CHEBI:59789"/>
    </ligand>
</feature>
<keyword evidence="11" id="KW-1185">Reference proteome</keyword>
<evidence type="ECO:0000256" key="8">
    <source>
        <dbReference type="PROSITE-ProRule" id="PRU01026"/>
    </source>
</evidence>
<comment type="catalytic activity">
    <reaction evidence="7">
        <text>adenosine(1518)/adenosine(1519) in 16S rRNA + 4 S-adenosyl-L-methionine = N(6)-dimethyladenosine(1518)/N(6)-dimethyladenosine(1519) in 16S rRNA + 4 S-adenosyl-L-homocysteine + 4 H(+)</text>
        <dbReference type="Rhea" id="RHEA:19609"/>
        <dbReference type="Rhea" id="RHEA-COMP:10232"/>
        <dbReference type="Rhea" id="RHEA-COMP:10233"/>
        <dbReference type="ChEBI" id="CHEBI:15378"/>
        <dbReference type="ChEBI" id="CHEBI:57856"/>
        <dbReference type="ChEBI" id="CHEBI:59789"/>
        <dbReference type="ChEBI" id="CHEBI:74411"/>
        <dbReference type="ChEBI" id="CHEBI:74493"/>
        <dbReference type="EC" id="2.1.1.182"/>
    </reaction>
</comment>
<dbReference type="PANTHER" id="PTHR11727">
    <property type="entry name" value="DIMETHYLADENOSINE TRANSFERASE"/>
    <property type="match status" value="1"/>
</dbReference>
<dbReference type="InterPro" id="IPR029063">
    <property type="entry name" value="SAM-dependent_MTases_sf"/>
</dbReference>
<reference evidence="10" key="1">
    <citation type="submission" date="2024-01" db="EMBL/GenBank/DDBJ databases">
        <title>Complete genome sequence of Mycoplasma arginini type strain G 230.</title>
        <authorList>
            <person name="Spergser J."/>
        </authorList>
    </citation>
    <scope>NUCLEOTIDE SEQUENCE</scope>
    <source>
        <strain evidence="10">NCTC 10129</strain>
    </source>
</reference>
<dbReference type="SMART" id="SM00650">
    <property type="entry name" value="rADc"/>
    <property type="match status" value="1"/>
</dbReference>
<evidence type="ECO:0000256" key="3">
    <source>
        <dbReference type="ARBA" id="ARBA00022603"/>
    </source>
</evidence>
<evidence type="ECO:0000259" key="9">
    <source>
        <dbReference type="SMART" id="SM00650"/>
    </source>
</evidence>
<feature type="binding site" evidence="7 8">
    <location>
        <position position="18"/>
    </location>
    <ligand>
        <name>S-adenosyl-L-methionine</name>
        <dbReference type="ChEBI" id="CHEBI:59789"/>
    </ligand>
</feature>
<feature type="binding site" evidence="7 8">
    <location>
        <position position="42"/>
    </location>
    <ligand>
        <name>S-adenosyl-L-methionine</name>
        <dbReference type="ChEBI" id="CHEBI:59789"/>
    </ligand>
</feature>
<organism evidence="10 11">
    <name type="scientific">Mycoplasmopsis arginini</name>
    <name type="common">Mycoplasma arginini</name>
    <dbReference type="NCBI Taxonomy" id="2094"/>
    <lineage>
        <taxon>Bacteria</taxon>
        <taxon>Bacillati</taxon>
        <taxon>Mycoplasmatota</taxon>
        <taxon>Mycoplasmoidales</taxon>
        <taxon>Metamycoplasmataceae</taxon>
        <taxon>Mycoplasmopsis</taxon>
    </lineage>
</organism>
<dbReference type="Gene3D" id="1.10.8.100">
    <property type="entry name" value="Ribosomal RNA adenine dimethylase-like, domain 2"/>
    <property type="match status" value="1"/>
</dbReference>
<dbReference type="PROSITE" id="PS01131">
    <property type="entry name" value="RRNA_A_DIMETH"/>
    <property type="match status" value="1"/>
</dbReference>
<dbReference type="PANTHER" id="PTHR11727:SF7">
    <property type="entry name" value="DIMETHYLADENOSINE TRANSFERASE-RELATED"/>
    <property type="match status" value="1"/>
</dbReference>
<evidence type="ECO:0000313" key="10">
    <source>
        <dbReference type="EMBL" id="WVN21988.1"/>
    </source>
</evidence>
<dbReference type="Pfam" id="PF00398">
    <property type="entry name" value="RrnaAD"/>
    <property type="match status" value="1"/>
</dbReference>
<dbReference type="EC" id="2.1.1.182" evidence="7"/>
<gene>
    <name evidence="7 10" type="primary">rsmA</name>
    <name evidence="7" type="synonym">ksgA</name>
    <name evidence="10" type="ORF">V2E25_00035</name>
</gene>
<keyword evidence="1 7" id="KW-0963">Cytoplasm</keyword>
<evidence type="ECO:0000313" key="11">
    <source>
        <dbReference type="Proteomes" id="UP001432074"/>
    </source>
</evidence>
<keyword evidence="2 7" id="KW-0698">rRNA processing</keyword>
<evidence type="ECO:0000256" key="7">
    <source>
        <dbReference type="HAMAP-Rule" id="MF_00607"/>
    </source>
</evidence>
<dbReference type="InterPro" id="IPR011530">
    <property type="entry name" value="rRNA_adenine_dimethylase"/>
</dbReference>
<sequence length="263" mass="30197">MVFNMEVIAKKSFGQNFLINKKIQKRIVEAAEVKDEDVIEIGPGLGAITNLIINEVKTLDAYELDKEIFSLWIEKKLPKNINFINQDFLESNLAFDSKRVVVGNIPYNITSPIIFKLIENHHFIKRATIMVQKEVGERLIAIIGTKSYSKLSVSIQSVAKVSKVLVAKASDFSPAPKVDSMVVKIEFFENLDFNLDNFLLFIKKCFQFKRKKLINNLLSDYDKDTIIKIFNDLNINLLVRPENISIAEYKQLFLEFSKIIKNS</sequence>
<dbReference type="NCBIfam" id="TIGR00755">
    <property type="entry name" value="ksgA"/>
    <property type="match status" value="1"/>
</dbReference>
<evidence type="ECO:0000256" key="4">
    <source>
        <dbReference type="ARBA" id="ARBA00022679"/>
    </source>
</evidence>
<dbReference type="RefSeq" id="WP_330445380.1">
    <property type="nucleotide sequence ID" value="NZ_CP143577.1"/>
</dbReference>
<evidence type="ECO:0000256" key="5">
    <source>
        <dbReference type="ARBA" id="ARBA00022691"/>
    </source>
</evidence>
<protein>
    <recommendedName>
        <fullName evidence="7">Ribosomal RNA small subunit methyltransferase A</fullName>
        <ecNumber evidence="7">2.1.1.182</ecNumber>
    </recommendedName>
    <alternativeName>
        <fullName evidence="7">16S rRNA (adenine(1518)-N(6)/adenine(1519)-N(6))-dimethyltransferase</fullName>
    </alternativeName>
    <alternativeName>
        <fullName evidence="7">16S rRNA dimethyladenosine transferase</fullName>
    </alternativeName>
    <alternativeName>
        <fullName evidence="7">16S rRNA dimethylase</fullName>
    </alternativeName>
    <alternativeName>
        <fullName evidence="7">S-adenosylmethionine-6-N', N'-adenosyl(rRNA) dimethyltransferase</fullName>
    </alternativeName>
</protein>
<dbReference type="GO" id="GO:0052908">
    <property type="term" value="F:16S rRNA (adenine(1518)-N(6)/adenine(1519)-N(6))-dimethyltransferase activity"/>
    <property type="evidence" value="ECO:0007669"/>
    <property type="project" value="UniProtKB-EC"/>
</dbReference>
<evidence type="ECO:0000256" key="2">
    <source>
        <dbReference type="ARBA" id="ARBA00022552"/>
    </source>
</evidence>
<dbReference type="HAMAP" id="MF_00607">
    <property type="entry name" value="16SrRNA_methyltr_A"/>
    <property type="match status" value="1"/>
</dbReference>
<dbReference type="InterPro" id="IPR001737">
    <property type="entry name" value="KsgA/Erm"/>
</dbReference>
<keyword evidence="5 7" id="KW-0949">S-adenosyl-L-methionine</keyword>
<feature type="domain" description="Ribosomal RNA adenine methylase transferase N-terminal" evidence="9">
    <location>
        <begin position="23"/>
        <end position="189"/>
    </location>
</feature>
<feature type="binding site" evidence="7 8">
    <location>
        <position position="16"/>
    </location>
    <ligand>
        <name>S-adenosyl-L-methionine</name>
        <dbReference type="ChEBI" id="CHEBI:59789"/>
    </ligand>
</feature>
<dbReference type="PROSITE" id="PS51689">
    <property type="entry name" value="SAM_RNA_A_N6_MT"/>
    <property type="match status" value="1"/>
</dbReference>
<dbReference type="EMBL" id="CP143577">
    <property type="protein sequence ID" value="WVN21988.1"/>
    <property type="molecule type" value="Genomic_DNA"/>
</dbReference>
<dbReference type="InterPro" id="IPR020598">
    <property type="entry name" value="rRNA_Ade_methylase_Trfase_N"/>
</dbReference>
<feature type="binding site" evidence="7 8">
    <location>
        <position position="63"/>
    </location>
    <ligand>
        <name>S-adenosyl-L-methionine</name>
        <dbReference type="ChEBI" id="CHEBI:59789"/>
    </ligand>
</feature>
<evidence type="ECO:0000256" key="1">
    <source>
        <dbReference type="ARBA" id="ARBA00022490"/>
    </source>
</evidence>
<comment type="similarity">
    <text evidence="7">Belongs to the class I-like SAM-binding methyltransferase superfamily. rRNA adenine N(6)-methyltransferase family. RsmA subfamily.</text>
</comment>
<dbReference type="InterPro" id="IPR020596">
    <property type="entry name" value="rRNA_Ade_Mease_Trfase_CS"/>
</dbReference>
<accession>A0ABZ2AJ87</accession>
<name>A0ABZ2AJ87_MYCAR</name>
<keyword evidence="4 7" id="KW-0808">Transferase</keyword>
<dbReference type="Proteomes" id="UP001432074">
    <property type="component" value="Chromosome"/>
</dbReference>
<keyword evidence="3 7" id="KW-0489">Methyltransferase</keyword>
<comment type="function">
    <text evidence="7">Specifically dimethylates two adjacent adenosines (A1518 and A1519) in the loop of a conserved hairpin near the 3'-end of 16S rRNA in the 30S particle. May play a critical role in biogenesis of 30S subunits.</text>
</comment>
<proteinExistence type="inferred from homology"/>
<dbReference type="InterPro" id="IPR023165">
    <property type="entry name" value="rRNA_Ade_diMease-like_C"/>
</dbReference>
<feature type="binding site" evidence="7 8">
    <location>
        <position position="87"/>
    </location>
    <ligand>
        <name>S-adenosyl-L-methionine</name>
        <dbReference type="ChEBI" id="CHEBI:59789"/>
    </ligand>
</feature>
<evidence type="ECO:0000256" key="6">
    <source>
        <dbReference type="ARBA" id="ARBA00022884"/>
    </source>
</evidence>
<dbReference type="Gene3D" id="3.40.50.150">
    <property type="entry name" value="Vaccinia Virus protein VP39"/>
    <property type="match status" value="1"/>
</dbReference>
<dbReference type="SUPFAM" id="SSF53335">
    <property type="entry name" value="S-adenosyl-L-methionine-dependent methyltransferases"/>
    <property type="match status" value="1"/>
</dbReference>
<keyword evidence="6 7" id="KW-0694">RNA-binding</keyword>